<keyword evidence="4 6" id="KW-0808">Transferase</keyword>
<evidence type="ECO:0000256" key="3">
    <source>
        <dbReference type="ARBA" id="ARBA00023251"/>
    </source>
</evidence>
<evidence type="ECO:0000256" key="1">
    <source>
        <dbReference type="ARBA" id="ARBA00002150"/>
    </source>
</evidence>
<dbReference type="GO" id="GO:0046677">
    <property type="term" value="P:response to antibiotic"/>
    <property type="evidence" value="ECO:0007669"/>
    <property type="project" value="UniProtKB-KW"/>
</dbReference>
<dbReference type="Pfam" id="PF00302">
    <property type="entry name" value="CAT"/>
    <property type="match status" value="1"/>
</dbReference>
<dbReference type="SUPFAM" id="SSF52777">
    <property type="entry name" value="CoA-dependent acyltransferases"/>
    <property type="match status" value="1"/>
</dbReference>
<protein>
    <recommendedName>
        <fullName evidence="4">Chloramphenicol acetyltransferase</fullName>
        <ecNumber evidence="4">2.3.1.28</ecNumber>
    </recommendedName>
</protein>
<sequence length="57" mass="6571">MGKYYTQGDKVLMPLAIQVHHAVCDGFHVGRMLNELQQYCDEWQSLAVLADERRFSA</sequence>
<dbReference type="PROSITE" id="PS00100">
    <property type="entry name" value="CAT"/>
    <property type="match status" value="1"/>
</dbReference>
<evidence type="ECO:0000256" key="2">
    <source>
        <dbReference type="ARBA" id="ARBA00010571"/>
    </source>
</evidence>
<dbReference type="PANTHER" id="PTHR38474">
    <property type="entry name" value="SLR0299 PROTEIN"/>
    <property type="match status" value="1"/>
</dbReference>
<evidence type="ECO:0000313" key="6">
    <source>
        <dbReference type="EMBL" id="AGY62888.1"/>
    </source>
</evidence>
<dbReference type="EC" id="2.3.1.28" evidence="4"/>
<dbReference type="EMBL" id="KF155159">
    <property type="protein sequence ID" value="AGY62888.1"/>
    <property type="molecule type" value="Genomic_DNA"/>
</dbReference>
<dbReference type="InterPro" id="IPR018372">
    <property type="entry name" value="Chloramphenicol_AcTrfase_AS"/>
</dbReference>
<keyword evidence="4" id="KW-0012">Acyltransferase</keyword>
<dbReference type="InterPro" id="IPR023213">
    <property type="entry name" value="CAT-like_dom_sf"/>
</dbReference>
<reference evidence="6" key="2">
    <citation type="journal article" date="2014" name="J. Antimicrob. Chemother.">
        <title>Waste water effluent contributes to the dissemination of CTX-M-15 in the natural environment.</title>
        <authorList>
            <person name="Amos G.C."/>
            <person name="Hawkey P.M."/>
            <person name="Gaze W.H."/>
            <person name="Wellington E.M."/>
        </authorList>
    </citation>
    <scope>NUCLEOTIDE SEQUENCE</scope>
    <source>
        <strain evidence="6">X7</strain>
        <plasmid evidence="6">unnamed</plasmid>
    </source>
</reference>
<dbReference type="AlphaFoldDB" id="U5QUS9"/>
<dbReference type="InterPro" id="IPR001707">
    <property type="entry name" value="Cmp_AcTrfase"/>
</dbReference>
<comment type="similarity">
    <text evidence="2 5">Belongs to the chloramphenicol acetyltransferase family.</text>
</comment>
<dbReference type="PANTHER" id="PTHR38474:SF1">
    <property type="entry name" value="SLR0299 PROTEIN"/>
    <property type="match status" value="1"/>
</dbReference>
<evidence type="ECO:0000256" key="5">
    <source>
        <dbReference type="RuleBase" id="RU004156"/>
    </source>
</evidence>
<comment type="catalytic activity">
    <reaction evidence="4">
        <text>chloramphenicol + acetyl-CoA = chloramphenicol 3-acetate + CoA</text>
        <dbReference type="Rhea" id="RHEA:18421"/>
        <dbReference type="ChEBI" id="CHEBI:16730"/>
        <dbReference type="ChEBI" id="CHEBI:17698"/>
        <dbReference type="ChEBI" id="CHEBI:57287"/>
        <dbReference type="ChEBI" id="CHEBI:57288"/>
        <dbReference type="EC" id="2.3.1.28"/>
    </reaction>
</comment>
<dbReference type="Gene3D" id="3.30.559.10">
    <property type="entry name" value="Chloramphenicol acetyltransferase-like domain"/>
    <property type="match status" value="1"/>
</dbReference>
<keyword evidence="6" id="KW-0614">Plasmid</keyword>
<comment type="function">
    <text evidence="1 4">This enzyme is an effector of chloramphenicol resistance in bacteria.</text>
</comment>
<geneLocation type="plasmid" evidence="6">
    <name>unnamed</name>
</geneLocation>
<proteinExistence type="inferred from homology"/>
<keyword evidence="3 4" id="KW-0046">Antibiotic resistance</keyword>
<accession>U5QUS9</accession>
<name>U5QUS9_ECOLX</name>
<reference evidence="6" key="1">
    <citation type="submission" date="2013-05" db="EMBL/GenBank/DDBJ databases">
        <authorList>
            <person name="Amos G.C.A."/>
            <person name="Hawkey P.M."/>
            <person name="Gaze W.H."/>
            <person name="Wellington E.M."/>
        </authorList>
    </citation>
    <scope>NUCLEOTIDE SEQUENCE</scope>
    <source>
        <strain evidence="6">X7</strain>
        <plasmid evidence="6">unnamed</plasmid>
    </source>
</reference>
<organism evidence="6">
    <name type="scientific">Escherichia coli</name>
    <dbReference type="NCBI Taxonomy" id="562"/>
    <lineage>
        <taxon>Bacteria</taxon>
        <taxon>Pseudomonadati</taxon>
        <taxon>Pseudomonadota</taxon>
        <taxon>Gammaproteobacteria</taxon>
        <taxon>Enterobacterales</taxon>
        <taxon>Enterobacteriaceae</taxon>
        <taxon>Escherichia</taxon>
    </lineage>
</organism>
<dbReference type="GO" id="GO:0008811">
    <property type="term" value="F:chloramphenicol O-acetyltransferase activity"/>
    <property type="evidence" value="ECO:0007669"/>
    <property type="project" value="UniProtKB-EC"/>
</dbReference>
<evidence type="ECO:0000256" key="4">
    <source>
        <dbReference type="RuleBase" id="RU000503"/>
    </source>
</evidence>
<gene>
    <name evidence="6" type="primary">cat</name>
</gene>